<sequence>MPLTRHQIRNEYSLADPELYRAADKDDPEALLEGVAMAGLVGVLRQLGDLAEFAAEIFHNLHEDVMATAARGHGLVIRVQQLEAEFSSIEKAFLSQTSHSLFFYNDGTVWHPTMRTDQNLIAQGDLPRFVMDSYEECRGPPRLFLLDKFDVAGAGACLKRYTDPSFFKVNSSSSGMMNAEVQREKKTRKAKKKGSRWRNGETPEVISASNAKLHQLLLVESVENLVNDPARRVKLKRRLNGFPFDSKTGKSYMEKFLKITTAGHNTVHEISGDSSPLKLPYNTTGEPGVEILEISTVSPEKDLQKRKRSPCSSPDVEVTGQKPSMDELGEEVDYGISELPEPNPDSEADMFLSKLHEEVDEKEIMMDGERKREGSADGYQSEDISSEIENYMDARTTTDSEMETDSECRAKNDLRLLTIENQRMMCSDESEKQQDLQVQFSDSQSIGNSTAMNDGNSCSGKGIYSFSYSDSISNLAENTPSDSDVSAKNLQSTESCEADIVNLSSKQCSVHGESPPIQSLDHEVCNDVWAEEAKFRSGTPEFGEPSSGSCRTDSAAMLLPVDPGKSSSEDAPVGLELDELSSNHNEHSTEHINHEENRTHSDDLPCTSNSSAVRSQTKDQVLPEFFADNHPGDELDDEDPHVLSHASLHLSNISELAPANESSENFLDDVLQAECAEDKCLKSSVDVKMGSPESVASQLEVQSPDSALPELETCEPDVKTDGMGPEVDDAPSLSGEVSVSSTPIAESPKASNFTKQQFQEITENVPPLEPDSVEVGSSYSSEGNHNGDIEISSTPAVDSPKASNFTKKEILEITENVPPLEPDSSEVGFSYSSEGILDAASNGEELCEFSSDMDVVGNDVAHLKFPSDFQNSSNLPPVPEGHVHLDDVVTETNHSEAIIVANALTGTHCDDEKDHEKSLSTSPTKLREEPISFLQDLHENGLAIDAACSPEHLQESGAEEVVYQEAVVAVDLDSVRSNTVSCDDSRSALLNNGSDSSMDGISRNSDGRSSSTSPTKLQEESISVLHGLPQNGLATDESYSMEHLQEAGTEKEADKQAVASSDLDSVTIDTVSCDESKSELLNVPDSSMYGISRNNLHIVDATSVPLSLDQNIHNSEPKSPQQINMIENIDNDASSPSHHIAAPRFSVERMVELQADQFDAESRHSSKGSSKSLFQAENIQSPDHLDQEGQIDASSEFCAAQLTSQPSVSELLPQLDVSERATHPSNNSMFPSFGLLPDASQINLDEMPPLPPLPPMQWRMGKVQHASLAPDRYSVRQNVDPFPQILPSKADEKAQLGHVAIEEERTQPSHPSSLHSAVKDQNSQHGYENSEGYHVPANQLSLLVPTMVNHGNGEDDFPTSDRTLSTNPFLVMPTIFQERSHHGFVVSEQGTAHLASNPFSLVTSVEDTVPTYPIRLLSSEDDNLPFAPEDGKPNGNGKMKLPRPRNPLIDAVAAHDKNTLKKVTDRVRPQIGQELDERDSLLEQIRTKSFNLKPAVVTRPSIQGPKTNLKMAAILEKANAIRQAWAGSDEDDDADGWSDS</sequence>
<dbReference type="GO" id="GO:0030036">
    <property type="term" value="P:actin cytoskeleton organization"/>
    <property type="evidence" value="ECO:0007669"/>
    <property type="project" value="UniProtKB-UniRule"/>
</dbReference>
<feature type="region of interest" description="Disordered" evidence="3">
    <location>
        <begin position="1041"/>
        <end position="1060"/>
    </location>
</feature>
<dbReference type="GO" id="GO:0071933">
    <property type="term" value="F:Arp2/3 complex binding"/>
    <property type="evidence" value="ECO:0007669"/>
    <property type="project" value="TreeGrafter"/>
</dbReference>
<comment type="similarity">
    <text evidence="1 2">Belongs to the SCAR/WAVE family.</text>
</comment>
<dbReference type="OMA" id="ACSEMQC"/>
<dbReference type="GO" id="GO:0034237">
    <property type="term" value="F:protein kinase A regulatory subunit binding"/>
    <property type="evidence" value="ECO:0007669"/>
    <property type="project" value="TreeGrafter"/>
</dbReference>
<evidence type="ECO:0000313" key="6">
    <source>
        <dbReference type="Proteomes" id="UP000241394"/>
    </source>
</evidence>
<comment type="caution">
    <text evidence="5">The sequence shown here is derived from an EMBL/GenBank/DDBJ whole genome shotgun (WGS) entry which is preliminary data.</text>
</comment>
<feature type="region of interest" description="Disordered" evidence="3">
    <location>
        <begin position="1420"/>
        <end position="1444"/>
    </location>
</feature>
<dbReference type="GO" id="GO:2000601">
    <property type="term" value="P:positive regulation of Arp2/3 complex-mediated actin nucleation"/>
    <property type="evidence" value="ECO:0007669"/>
    <property type="project" value="TreeGrafter"/>
</dbReference>
<organism evidence="5 6">
    <name type="scientific">Actinidia chinensis var. chinensis</name>
    <name type="common">Chinese soft-hair kiwi</name>
    <dbReference type="NCBI Taxonomy" id="1590841"/>
    <lineage>
        <taxon>Eukaryota</taxon>
        <taxon>Viridiplantae</taxon>
        <taxon>Streptophyta</taxon>
        <taxon>Embryophyta</taxon>
        <taxon>Tracheophyta</taxon>
        <taxon>Spermatophyta</taxon>
        <taxon>Magnoliopsida</taxon>
        <taxon>eudicotyledons</taxon>
        <taxon>Gunneridae</taxon>
        <taxon>Pentapetalae</taxon>
        <taxon>asterids</taxon>
        <taxon>Ericales</taxon>
        <taxon>Actinidiaceae</taxon>
        <taxon>Actinidia</taxon>
    </lineage>
</organism>
<keyword evidence="2" id="KW-0009">Actin-binding</keyword>
<dbReference type="GO" id="GO:0005856">
    <property type="term" value="C:cytoskeleton"/>
    <property type="evidence" value="ECO:0007669"/>
    <property type="project" value="UniProtKB-SubCell"/>
</dbReference>
<dbReference type="Gramene" id="PSS23860">
    <property type="protein sequence ID" value="PSS23860"/>
    <property type="gene ID" value="CEY00_Acc08715"/>
</dbReference>
<dbReference type="STRING" id="1590841.A0A2R6R8K5"/>
<protein>
    <recommendedName>
        <fullName evidence="2">Protein SCAR</fullName>
    </recommendedName>
    <alternativeName>
        <fullName evidence="2">Protein WAVE</fullName>
    </alternativeName>
</protein>
<evidence type="ECO:0000256" key="1">
    <source>
        <dbReference type="ARBA" id="ARBA00006993"/>
    </source>
</evidence>
<feature type="region of interest" description="Disordered" evidence="3">
    <location>
        <begin position="1304"/>
        <end position="1328"/>
    </location>
</feature>
<dbReference type="EMBL" id="NKQK01000008">
    <property type="protein sequence ID" value="PSS23860.1"/>
    <property type="molecule type" value="Genomic_DNA"/>
</dbReference>
<feature type="compositionally biased region" description="Polar residues" evidence="3">
    <location>
        <begin position="1308"/>
        <end position="1327"/>
    </location>
</feature>
<dbReference type="PANTHER" id="PTHR12902:SF1">
    <property type="entry name" value="WISKOTT-ALDRICH SYNDROME PROTEIN FAMILY MEMBER"/>
    <property type="match status" value="1"/>
</dbReference>
<feature type="region of interest" description="Disordered" evidence="3">
    <location>
        <begin position="979"/>
        <end position="1019"/>
    </location>
</feature>
<feature type="compositionally biased region" description="Basic and acidic residues" evidence="3">
    <location>
        <begin position="1043"/>
        <end position="1055"/>
    </location>
</feature>
<keyword evidence="2" id="KW-0963">Cytoplasm</keyword>
<comment type="subcellular location">
    <subcellularLocation>
        <location evidence="2">Cytoplasm</location>
        <location evidence="2">Cytoskeleton</location>
    </subcellularLocation>
</comment>
<dbReference type="FunCoup" id="A0A2R6R8K5">
    <property type="interactions" value="4173"/>
</dbReference>
<dbReference type="InterPro" id="IPR003124">
    <property type="entry name" value="WH2_dom"/>
</dbReference>
<dbReference type="GO" id="GO:0003779">
    <property type="term" value="F:actin binding"/>
    <property type="evidence" value="ECO:0007669"/>
    <property type="project" value="UniProtKB-UniRule"/>
</dbReference>
<keyword evidence="6" id="KW-1185">Reference proteome</keyword>
<feature type="compositionally biased region" description="Polar residues" evidence="3">
    <location>
        <begin position="979"/>
        <end position="997"/>
    </location>
</feature>
<dbReference type="PROSITE" id="PS51082">
    <property type="entry name" value="WH2"/>
    <property type="match status" value="1"/>
</dbReference>
<evidence type="ECO:0000256" key="3">
    <source>
        <dbReference type="SAM" id="MobiDB-lite"/>
    </source>
</evidence>
<proteinExistence type="inferred from homology"/>
<feature type="compositionally biased region" description="Low complexity" evidence="3">
    <location>
        <begin position="999"/>
        <end position="1013"/>
    </location>
</feature>
<name>A0A2R6R8K5_ACTCC</name>
<accession>A0A2R6R8K5</accession>
<dbReference type="InterPro" id="IPR028288">
    <property type="entry name" value="SCAR/WAVE_fam"/>
</dbReference>
<feature type="region of interest" description="Disordered" evidence="3">
    <location>
        <begin position="715"/>
        <end position="802"/>
    </location>
</feature>
<feature type="region of interest" description="Disordered" evidence="3">
    <location>
        <begin position="296"/>
        <end position="322"/>
    </location>
</feature>
<keyword evidence="2" id="KW-0206">Cytoskeleton</keyword>
<reference evidence="6" key="2">
    <citation type="journal article" date="2018" name="BMC Genomics">
        <title>A manually annotated Actinidia chinensis var. chinensis (kiwifruit) genome highlights the challenges associated with draft genomes and gene prediction in plants.</title>
        <authorList>
            <person name="Pilkington S.M."/>
            <person name="Crowhurst R."/>
            <person name="Hilario E."/>
            <person name="Nardozza S."/>
            <person name="Fraser L."/>
            <person name="Peng Y."/>
            <person name="Gunaseelan K."/>
            <person name="Simpson R."/>
            <person name="Tahir J."/>
            <person name="Deroles S.C."/>
            <person name="Templeton K."/>
            <person name="Luo Z."/>
            <person name="Davy M."/>
            <person name="Cheng C."/>
            <person name="McNeilage M."/>
            <person name="Scaglione D."/>
            <person name="Liu Y."/>
            <person name="Zhang Q."/>
            <person name="Datson P."/>
            <person name="De Silva N."/>
            <person name="Gardiner S.E."/>
            <person name="Bassett H."/>
            <person name="Chagne D."/>
            <person name="McCallum J."/>
            <person name="Dzierzon H."/>
            <person name="Deng C."/>
            <person name="Wang Y.Y."/>
            <person name="Barron L."/>
            <person name="Manako K."/>
            <person name="Bowen J."/>
            <person name="Foster T.M."/>
            <person name="Erridge Z.A."/>
            <person name="Tiffin H."/>
            <person name="Waite C.N."/>
            <person name="Davies K.M."/>
            <person name="Grierson E.P."/>
            <person name="Laing W.A."/>
            <person name="Kirk R."/>
            <person name="Chen X."/>
            <person name="Wood M."/>
            <person name="Montefiori M."/>
            <person name="Brummell D.A."/>
            <person name="Schwinn K.E."/>
            <person name="Catanach A."/>
            <person name="Fullerton C."/>
            <person name="Li D."/>
            <person name="Meiyalaghan S."/>
            <person name="Nieuwenhuizen N."/>
            <person name="Read N."/>
            <person name="Prakash R."/>
            <person name="Hunter D."/>
            <person name="Zhang H."/>
            <person name="McKenzie M."/>
            <person name="Knabel M."/>
            <person name="Harris A."/>
            <person name="Allan A.C."/>
            <person name="Gleave A."/>
            <person name="Chen A."/>
            <person name="Janssen B.J."/>
            <person name="Plunkett B."/>
            <person name="Ampomah-Dwamena C."/>
            <person name="Voogd C."/>
            <person name="Leif D."/>
            <person name="Lafferty D."/>
            <person name="Souleyre E.J.F."/>
            <person name="Varkonyi-Gasic E."/>
            <person name="Gambi F."/>
            <person name="Hanley J."/>
            <person name="Yao J.L."/>
            <person name="Cheung J."/>
            <person name="David K.M."/>
            <person name="Warren B."/>
            <person name="Marsh K."/>
            <person name="Snowden K.C."/>
            <person name="Lin-Wang K."/>
            <person name="Brian L."/>
            <person name="Martinez-Sanchez M."/>
            <person name="Wang M."/>
            <person name="Ileperuma N."/>
            <person name="Macnee N."/>
            <person name="Campin R."/>
            <person name="McAtee P."/>
            <person name="Drummond R.S.M."/>
            <person name="Espley R.V."/>
            <person name="Ireland H.S."/>
            <person name="Wu R."/>
            <person name="Atkinson R.G."/>
            <person name="Karunairetnam S."/>
            <person name="Bulley S."/>
            <person name="Chunkath S."/>
            <person name="Hanley Z."/>
            <person name="Storey R."/>
            <person name="Thrimawithana A.H."/>
            <person name="Thomson S."/>
            <person name="David C."/>
            <person name="Testolin R."/>
            <person name="Huang H."/>
            <person name="Hellens R.P."/>
            <person name="Schaffer R.J."/>
        </authorList>
    </citation>
    <scope>NUCLEOTIDE SEQUENCE [LARGE SCALE GENOMIC DNA]</scope>
    <source>
        <strain evidence="6">cv. Red5</strain>
    </source>
</reference>
<feature type="compositionally biased region" description="Low complexity" evidence="3">
    <location>
        <begin position="773"/>
        <end position="783"/>
    </location>
</feature>
<dbReference type="PANTHER" id="PTHR12902">
    <property type="entry name" value="WASP-1"/>
    <property type="match status" value="1"/>
</dbReference>
<evidence type="ECO:0000256" key="2">
    <source>
        <dbReference type="RuleBase" id="RU367034"/>
    </source>
</evidence>
<evidence type="ECO:0000259" key="4">
    <source>
        <dbReference type="PROSITE" id="PS51082"/>
    </source>
</evidence>
<feature type="compositionally biased region" description="Polar residues" evidence="3">
    <location>
        <begin position="791"/>
        <end position="802"/>
    </location>
</feature>
<reference evidence="5 6" key="1">
    <citation type="submission" date="2017-07" db="EMBL/GenBank/DDBJ databases">
        <title>An improved, manually edited Actinidia chinensis var. chinensis (kiwifruit) genome highlights the challenges associated with draft genomes and gene prediction in plants.</title>
        <authorList>
            <person name="Pilkington S."/>
            <person name="Crowhurst R."/>
            <person name="Hilario E."/>
            <person name="Nardozza S."/>
            <person name="Fraser L."/>
            <person name="Peng Y."/>
            <person name="Gunaseelan K."/>
            <person name="Simpson R."/>
            <person name="Tahir J."/>
            <person name="Deroles S."/>
            <person name="Templeton K."/>
            <person name="Luo Z."/>
            <person name="Davy M."/>
            <person name="Cheng C."/>
            <person name="Mcneilage M."/>
            <person name="Scaglione D."/>
            <person name="Liu Y."/>
            <person name="Zhang Q."/>
            <person name="Datson P."/>
            <person name="De Silva N."/>
            <person name="Gardiner S."/>
            <person name="Bassett H."/>
            <person name="Chagne D."/>
            <person name="Mccallum J."/>
            <person name="Dzierzon H."/>
            <person name="Deng C."/>
            <person name="Wang Y.-Y."/>
            <person name="Barron N."/>
            <person name="Manako K."/>
            <person name="Bowen J."/>
            <person name="Foster T."/>
            <person name="Erridge Z."/>
            <person name="Tiffin H."/>
            <person name="Waite C."/>
            <person name="Davies K."/>
            <person name="Grierson E."/>
            <person name="Laing W."/>
            <person name="Kirk R."/>
            <person name="Chen X."/>
            <person name="Wood M."/>
            <person name="Montefiori M."/>
            <person name="Brummell D."/>
            <person name="Schwinn K."/>
            <person name="Catanach A."/>
            <person name="Fullerton C."/>
            <person name="Li D."/>
            <person name="Meiyalaghan S."/>
            <person name="Nieuwenhuizen N."/>
            <person name="Read N."/>
            <person name="Prakash R."/>
            <person name="Hunter D."/>
            <person name="Zhang H."/>
            <person name="Mckenzie M."/>
            <person name="Knabel M."/>
            <person name="Harris A."/>
            <person name="Allan A."/>
            <person name="Chen A."/>
            <person name="Janssen B."/>
            <person name="Plunkett B."/>
            <person name="Dwamena C."/>
            <person name="Voogd C."/>
            <person name="Leif D."/>
            <person name="Lafferty D."/>
            <person name="Souleyre E."/>
            <person name="Varkonyi-Gasic E."/>
            <person name="Gambi F."/>
            <person name="Hanley J."/>
            <person name="Yao J.-L."/>
            <person name="Cheung J."/>
            <person name="David K."/>
            <person name="Warren B."/>
            <person name="Marsh K."/>
            <person name="Snowden K."/>
            <person name="Lin-Wang K."/>
            <person name="Brian L."/>
            <person name="Martinez-Sanchez M."/>
            <person name="Wang M."/>
            <person name="Ileperuma N."/>
            <person name="Macnee N."/>
            <person name="Campin R."/>
            <person name="Mcatee P."/>
            <person name="Drummond R."/>
            <person name="Espley R."/>
            <person name="Ireland H."/>
            <person name="Wu R."/>
            <person name="Atkinson R."/>
            <person name="Karunairetnam S."/>
            <person name="Bulley S."/>
            <person name="Chunkath S."/>
            <person name="Hanley Z."/>
            <person name="Storey R."/>
            <person name="Thrimawithana A."/>
            <person name="Thomson S."/>
            <person name="David C."/>
            <person name="Testolin R."/>
        </authorList>
    </citation>
    <scope>NUCLEOTIDE SEQUENCE [LARGE SCALE GENOMIC DNA]</scope>
    <source>
        <strain evidence="6">cv. Red5</strain>
        <tissue evidence="5">Young leaf</tissue>
    </source>
</reference>
<dbReference type="InParanoid" id="A0A2R6R8K5"/>
<dbReference type="Gene3D" id="1.20.5.340">
    <property type="match status" value="1"/>
</dbReference>
<dbReference type="OrthoDB" id="1929108at2759"/>
<feature type="compositionally biased region" description="Basic residues" evidence="3">
    <location>
        <begin position="185"/>
        <end position="196"/>
    </location>
</feature>
<feature type="domain" description="WH2" evidence="4">
    <location>
        <begin position="1477"/>
        <end position="1495"/>
    </location>
</feature>
<feature type="region of interest" description="Disordered" evidence="3">
    <location>
        <begin position="536"/>
        <end position="617"/>
    </location>
</feature>
<dbReference type="Proteomes" id="UP000241394">
    <property type="component" value="Chromosome LG8"/>
</dbReference>
<feature type="region of interest" description="Disordered" evidence="3">
    <location>
        <begin position="178"/>
        <end position="200"/>
    </location>
</feature>
<feature type="compositionally biased region" description="Basic and acidic residues" evidence="3">
    <location>
        <begin position="584"/>
        <end position="603"/>
    </location>
</feature>
<comment type="function">
    <text evidence="2">Involved in regulation of actin and microtubule organization. Part of a WAVE complex that activates the Arp2/3 complex.</text>
</comment>
<gene>
    <name evidence="5" type="ORF">CEY00_Acc08715</name>
</gene>
<evidence type="ECO:0000313" key="5">
    <source>
        <dbReference type="EMBL" id="PSS23860.1"/>
    </source>
</evidence>
<feature type="compositionally biased region" description="Polar residues" evidence="3">
    <location>
        <begin position="606"/>
        <end position="617"/>
    </location>
</feature>
<feature type="compositionally biased region" description="Polar residues" evidence="3">
    <location>
        <begin position="735"/>
        <end position="762"/>
    </location>
</feature>
<dbReference type="Gene3D" id="6.10.280.150">
    <property type="match status" value="2"/>
</dbReference>